<dbReference type="InterPro" id="IPR011009">
    <property type="entry name" value="Kinase-like_dom_sf"/>
</dbReference>
<dbReference type="Pfam" id="PF04655">
    <property type="entry name" value="APH_6_hur"/>
    <property type="match status" value="1"/>
</dbReference>
<dbReference type="RefSeq" id="WP_191124292.1">
    <property type="nucleotide sequence ID" value="NZ_JACXWY010000006.1"/>
</dbReference>
<dbReference type="EMBL" id="JACXWY010000006">
    <property type="protein sequence ID" value="MBD3846408.1"/>
    <property type="molecule type" value="Genomic_DNA"/>
</dbReference>
<dbReference type="GO" id="GO:0016773">
    <property type="term" value="F:phosphotransferase activity, alcohol group as acceptor"/>
    <property type="evidence" value="ECO:0007669"/>
    <property type="project" value="InterPro"/>
</dbReference>
<evidence type="ECO:0000313" key="2">
    <source>
        <dbReference type="Proteomes" id="UP000619295"/>
    </source>
</evidence>
<dbReference type="AlphaFoldDB" id="A0A927E7Z0"/>
<gene>
    <name evidence="1" type="ORF">IED13_11935</name>
</gene>
<protein>
    <submittedName>
        <fullName evidence="1">APH(6) family putative aminoglycoside O-phosphotransferase</fullName>
    </submittedName>
</protein>
<dbReference type="SUPFAM" id="SSF56112">
    <property type="entry name" value="Protein kinase-like (PK-like)"/>
    <property type="match status" value="1"/>
</dbReference>
<evidence type="ECO:0000313" key="1">
    <source>
        <dbReference type="EMBL" id="MBD3846408.1"/>
    </source>
</evidence>
<proteinExistence type="predicted"/>
<name>A0A927E7Z0_9HYPH</name>
<organism evidence="1 2">
    <name type="scientific">Bosea spartocytisi</name>
    <dbReference type="NCBI Taxonomy" id="2773451"/>
    <lineage>
        <taxon>Bacteria</taxon>
        <taxon>Pseudomonadati</taxon>
        <taxon>Pseudomonadota</taxon>
        <taxon>Alphaproteobacteria</taxon>
        <taxon>Hyphomicrobiales</taxon>
        <taxon>Boseaceae</taxon>
        <taxon>Bosea</taxon>
    </lineage>
</organism>
<keyword evidence="2" id="KW-1185">Reference proteome</keyword>
<dbReference type="GO" id="GO:0019748">
    <property type="term" value="P:secondary metabolic process"/>
    <property type="evidence" value="ECO:0007669"/>
    <property type="project" value="InterPro"/>
</dbReference>
<comment type="caution">
    <text evidence="1">The sequence shown here is derived from an EMBL/GenBank/DDBJ whole genome shotgun (WGS) entry which is preliminary data.</text>
</comment>
<dbReference type="InterPro" id="IPR006748">
    <property type="entry name" value="NH2Glyco/OHUrea_AB-resist_kin"/>
</dbReference>
<dbReference type="Proteomes" id="UP000619295">
    <property type="component" value="Unassembled WGS sequence"/>
</dbReference>
<sequence>MNDTSPSPILAPFEPWLMQWRLVPDGEPIRTHASRLLPVRQDGAPAMLKLPEVEDERLGYRPLQYWDGDGAARLLAHADEGAAMLIERATGRRSLSAMARNGEDDAATAILCDAVAALQKPRGPFPIGLIPLEIWFKDLFPMAAERGGLLARSAAIASELLPAQQDILPLHADCHHDNVLDFEERGWLAIDPKGVIGDRAFEYTILFCDPDLGDPEPPVAILPGRFEHRLEIVLAKSGLERRRLLRWIVAWCGLSAAWFMGDDDPLAEVNLTILRKAAAALGE</sequence>
<accession>A0A927E7Z0</accession>
<reference evidence="1" key="1">
    <citation type="submission" date="2020-09" db="EMBL/GenBank/DDBJ databases">
        <title>Bosea spartocytisi sp. nov. a root nodule endophyte of Spartocytisus supranubius in the high mountain ecosystem fo the Teide National Park (Canary Islands, Spain).</title>
        <authorList>
            <person name="Pulido-Suarez L."/>
            <person name="Peix A."/>
            <person name="Igual J.M."/>
            <person name="Socas-Perez N."/>
            <person name="Velazquez E."/>
            <person name="Flores-Felix J.D."/>
            <person name="Leon-Barrios M."/>
        </authorList>
    </citation>
    <scope>NUCLEOTIDE SEQUENCE</scope>
    <source>
        <strain evidence="1">SSUT16</strain>
    </source>
</reference>